<comment type="caution">
    <text evidence="2">The sequence shown here is derived from an EMBL/GenBank/DDBJ whole genome shotgun (WGS) entry which is preliminary data.</text>
</comment>
<dbReference type="AlphaFoldDB" id="A0A9W9Z3P4"/>
<dbReference type="Proteomes" id="UP001163046">
    <property type="component" value="Unassembled WGS sequence"/>
</dbReference>
<reference evidence="2" key="1">
    <citation type="submission" date="2023-01" db="EMBL/GenBank/DDBJ databases">
        <title>Genome assembly of the deep-sea coral Lophelia pertusa.</title>
        <authorList>
            <person name="Herrera S."/>
            <person name="Cordes E."/>
        </authorList>
    </citation>
    <scope>NUCLEOTIDE SEQUENCE</scope>
    <source>
        <strain evidence="2">USNM1676648</strain>
        <tissue evidence="2">Polyp</tissue>
    </source>
</reference>
<protein>
    <submittedName>
        <fullName evidence="2">Uncharacterized protein</fullName>
    </submittedName>
</protein>
<evidence type="ECO:0000313" key="3">
    <source>
        <dbReference type="Proteomes" id="UP001163046"/>
    </source>
</evidence>
<feature type="region of interest" description="Disordered" evidence="1">
    <location>
        <begin position="1"/>
        <end position="101"/>
    </location>
</feature>
<proteinExistence type="predicted"/>
<accession>A0A9W9Z3P4</accession>
<evidence type="ECO:0000313" key="2">
    <source>
        <dbReference type="EMBL" id="KAJ7374365.1"/>
    </source>
</evidence>
<evidence type="ECO:0000256" key="1">
    <source>
        <dbReference type="SAM" id="MobiDB-lite"/>
    </source>
</evidence>
<name>A0A9W9Z3P4_9CNID</name>
<feature type="region of interest" description="Disordered" evidence="1">
    <location>
        <begin position="144"/>
        <end position="210"/>
    </location>
</feature>
<gene>
    <name evidence="2" type="ORF">OS493_007462</name>
</gene>
<organism evidence="2 3">
    <name type="scientific">Desmophyllum pertusum</name>
    <dbReference type="NCBI Taxonomy" id="174260"/>
    <lineage>
        <taxon>Eukaryota</taxon>
        <taxon>Metazoa</taxon>
        <taxon>Cnidaria</taxon>
        <taxon>Anthozoa</taxon>
        <taxon>Hexacorallia</taxon>
        <taxon>Scleractinia</taxon>
        <taxon>Caryophylliina</taxon>
        <taxon>Caryophylliidae</taxon>
        <taxon>Desmophyllum</taxon>
    </lineage>
</organism>
<sequence>MSSRRPPFHRNVSPAADSSWYREKQEEEEWSPRSQESDHDPSFDSDEENHQSNVITITDSSSSSFESPLPWSKNSSFSHSSPSASLALSSQGGKVCQDSVMSTESTKEYIAQSNSLVIGKRSRSIGLKDIDLTRSLAAKHIREAKEANKSPKKSHLFSPLSRQMSCPPSFNIGPSDRHGVTGKTGQTGLSRGLNLKLSHSSDHQVSVGRR</sequence>
<keyword evidence="3" id="KW-1185">Reference proteome</keyword>
<dbReference type="EMBL" id="MU826828">
    <property type="protein sequence ID" value="KAJ7374365.1"/>
    <property type="molecule type" value="Genomic_DNA"/>
</dbReference>
<feature type="compositionally biased region" description="Low complexity" evidence="1">
    <location>
        <begin position="72"/>
        <end position="90"/>
    </location>
</feature>